<protein>
    <submittedName>
        <fullName evidence="3">YtxH domain-containing protein</fullName>
    </submittedName>
</protein>
<dbReference type="EMBL" id="SCHB01000007">
    <property type="protein sequence ID" value="TBW71558.1"/>
    <property type="molecule type" value="Genomic_DNA"/>
</dbReference>
<dbReference type="RefSeq" id="WP_002461330.1">
    <property type="nucleotide sequence ID" value="NZ_AP021848.1"/>
</dbReference>
<accession>A0A133QAZ6</accession>
<evidence type="ECO:0000313" key="5">
    <source>
        <dbReference type="Proteomes" id="UP000293637"/>
    </source>
</evidence>
<evidence type="ECO:0000313" key="6">
    <source>
        <dbReference type="Proteomes" id="UP000325462"/>
    </source>
</evidence>
<dbReference type="Proteomes" id="UP000325462">
    <property type="component" value="Chromosome"/>
</dbReference>
<dbReference type="eggNOG" id="COG4980">
    <property type="taxonomic scope" value="Bacteria"/>
</dbReference>
<dbReference type="STRING" id="28035.B6N84_05060"/>
<evidence type="ECO:0000313" key="1">
    <source>
        <dbReference type="EMBL" id="KXA40064.1"/>
    </source>
</evidence>
<reference evidence="3 5" key="2">
    <citation type="journal article" date="2019" name="Sci. Transl. Med.">
        <title>Quorum sensing between bacterial species on the skin protects against epidermal injury in atopic dermatitis.</title>
        <authorList>
            <person name="Williams M.R."/>
        </authorList>
    </citation>
    <scope>NUCLEOTIDE SEQUENCE [LARGE SCALE GENOMIC DNA]</scope>
    <source>
        <strain evidence="3 5">E7</strain>
    </source>
</reference>
<proteinExistence type="predicted"/>
<name>A0A133QAZ6_STALU</name>
<organism evidence="3 5">
    <name type="scientific">Staphylococcus lugdunensis</name>
    <dbReference type="NCBI Taxonomy" id="28035"/>
    <lineage>
        <taxon>Bacteria</taxon>
        <taxon>Bacillati</taxon>
        <taxon>Bacillota</taxon>
        <taxon>Bacilli</taxon>
        <taxon>Bacillales</taxon>
        <taxon>Staphylococcaceae</taxon>
        <taxon>Staphylococcus</taxon>
    </lineage>
</organism>
<reference evidence="2 6" key="3">
    <citation type="submission" date="2019-07" db="EMBL/GenBank/DDBJ databases">
        <title>Comparative genome analysis of staphylococcus lugdunensis shows clonal complex-dependent diversity of the putative virulence factor, ess/type vii locus.</title>
        <authorList>
            <person name="Lebeurre J."/>
            <person name="Dahyot S."/>
            <person name="Diene S."/>
            <person name="Paulay A."/>
            <person name="Aubourg M."/>
            <person name="Argemi X."/>
            <person name="Giard J.-C."/>
            <person name="Tournier I."/>
            <person name="Francois P."/>
            <person name="Pestel-Caron M."/>
        </authorList>
    </citation>
    <scope>NUCLEOTIDE SEQUENCE [LARGE SCALE GENOMIC DNA]</scope>
    <source>
        <strain evidence="2 6">SL13</strain>
    </source>
</reference>
<dbReference type="Proteomes" id="UP000070063">
    <property type="component" value="Unassembled WGS sequence"/>
</dbReference>
<evidence type="ECO:0000313" key="4">
    <source>
        <dbReference type="Proteomes" id="UP000070063"/>
    </source>
</evidence>
<gene>
    <name evidence="3" type="ORF">EQ812_10140</name>
    <name evidence="2" type="ORF">FO454_06430</name>
    <name evidence="1" type="ORF">HMPREF3225_00354</name>
</gene>
<dbReference type="OMA" id="LYWKDTI"/>
<dbReference type="GeneID" id="58091753"/>
<dbReference type="Proteomes" id="UP000293637">
    <property type="component" value="Unassembled WGS sequence"/>
</dbReference>
<dbReference type="AlphaFoldDB" id="A0A133QAZ6"/>
<evidence type="ECO:0000313" key="3">
    <source>
        <dbReference type="EMBL" id="TBW71558.1"/>
    </source>
</evidence>
<dbReference type="EMBL" id="CP041722">
    <property type="protein sequence ID" value="QEX38562.1"/>
    <property type="molecule type" value="Genomic_DNA"/>
</dbReference>
<keyword evidence="6" id="KW-1185">Reference proteome</keyword>
<dbReference type="EMBL" id="LRQI01000018">
    <property type="protein sequence ID" value="KXA40064.1"/>
    <property type="molecule type" value="Genomic_DNA"/>
</dbReference>
<reference evidence="1 4" key="1">
    <citation type="submission" date="2016-01" db="EMBL/GenBank/DDBJ databases">
        <authorList>
            <person name="Mitreva M."/>
            <person name="Pepin K.H."/>
            <person name="Mihindukulasuriya K.A."/>
            <person name="Fulton R."/>
            <person name="Fronick C."/>
            <person name="O'Laughlin M."/>
            <person name="Miner T."/>
            <person name="Herter B."/>
            <person name="Rosa B.A."/>
            <person name="Cordes M."/>
            <person name="Tomlinson C."/>
            <person name="Wollam A."/>
            <person name="Palsikar V.B."/>
            <person name="Mardis E.R."/>
            <person name="Wilson R.K."/>
        </authorList>
    </citation>
    <scope>NUCLEOTIDE SEQUENCE [LARGE SCALE GENOMIC DNA]</scope>
    <source>
        <strain evidence="1 4">MJR7738</strain>
    </source>
</reference>
<evidence type="ECO:0000313" key="2">
    <source>
        <dbReference type="EMBL" id="QEX38562.1"/>
    </source>
</evidence>
<sequence length="94" mass="10643">MENKFIPGILIGAIVGGAATLADKSTRQSLAQSIKDLKEGNRSRKPSKFNTIKDEILYWKDTIDEIRRNNPELEKSIMDAKDTLVDRKNKRLGK</sequence>